<dbReference type="InterPro" id="IPR051353">
    <property type="entry name" value="Tobamovirus_resist_UPF0261"/>
</dbReference>
<dbReference type="GO" id="GO:0009611">
    <property type="term" value="P:response to wounding"/>
    <property type="evidence" value="ECO:0007669"/>
    <property type="project" value="InterPro"/>
</dbReference>
<dbReference type="SUPFAM" id="SSF54654">
    <property type="entry name" value="CI-2 family of serine protease inhibitors"/>
    <property type="match status" value="1"/>
</dbReference>
<name>A0A5A7SZ39_CUCMM</name>
<dbReference type="InterPro" id="IPR000864">
    <property type="entry name" value="Prot_inh_pot1"/>
</dbReference>
<reference evidence="4 5" key="1">
    <citation type="submission" date="2019-08" db="EMBL/GenBank/DDBJ databases">
        <title>Draft genome sequences of two oriental melons (Cucumis melo L. var makuwa).</title>
        <authorList>
            <person name="Kwon S.-Y."/>
        </authorList>
    </citation>
    <scope>NUCLEOTIDE SEQUENCE [LARGE SCALE GENOMIC DNA]</scope>
    <source>
        <strain evidence="5">cv. SW 3</strain>
        <tissue evidence="4">Leaf</tissue>
    </source>
</reference>
<dbReference type="OrthoDB" id="10013825at2759"/>
<dbReference type="Pfam" id="PF00280">
    <property type="entry name" value="potato_inhibit"/>
    <property type="match status" value="1"/>
</dbReference>
<evidence type="ECO:0000313" key="5">
    <source>
        <dbReference type="Proteomes" id="UP000321393"/>
    </source>
</evidence>
<dbReference type="Gene3D" id="3.30.10.10">
    <property type="entry name" value="Trypsin Inhibitor V, subunit A"/>
    <property type="match status" value="1"/>
</dbReference>
<accession>A0A5A7SZ39</accession>
<keyword evidence="3" id="KW-0722">Serine protease inhibitor</keyword>
<dbReference type="AlphaFoldDB" id="A0A5A7SZ39"/>
<proteinExistence type="inferred from homology"/>
<sequence>MSGVSWPPYPPCVSGTCTDSACCTLGRGQRKFRWPELRGKNGADAKNQINKDAPFVTVVFIRPGQVALPNFCCNRVNVVLDPSGKVEVTIVDVSTSHQIGIDSLDDFFFVSREEVLSCYNLTGNDLPDDRGKAISIMSKALESYLSKAKEDGIIAGVIGLGGSGGTSLISFALRR</sequence>
<keyword evidence="2" id="KW-0646">Protease inhibitor</keyword>
<dbReference type="Gene3D" id="3.40.50.12020">
    <property type="entry name" value="Uncharacterised protein family UPF0261, NN domain"/>
    <property type="match status" value="1"/>
</dbReference>
<comment type="similarity">
    <text evidence="1">Belongs to the protease inhibitor I13 (potato type I serine protease inhibitor) family.</text>
</comment>
<comment type="caution">
    <text evidence="4">The sequence shown here is derived from an EMBL/GenBank/DDBJ whole genome shotgun (WGS) entry which is preliminary data.</text>
</comment>
<organism evidence="4 5">
    <name type="scientific">Cucumis melo var. makuwa</name>
    <name type="common">Oriental melon</name>
    <dbReference type="NCBI Taxonomy" id="1194695"/>
    <lineage>
        <taxon>Eukaryota</taxon>
        <taxon>Viridiplantae</taxon>
        <taxon>Streptophyta</taxon>
        <taxon>Embryophyta</taxon>
        <taxon>Tracheophyta</taxon>
        <taxon>Spermatophyta</taxon>
        <taxon>Magnoliopsida</taxon>
        <taxon>eudicotyledons</taxon>
        <taxon>Gunneridae</taxon>
        <taxon>Pentapetalae</taxon>
        <taxon>rosids</taxon>
        <taxon>fabids</taxon>
        <taxon>Cucurbitales</taxon>
        <taxon>Cucurbitaceae</taxon>
        <taxon>Benincaseae</taxon>
        <taxon>Cucumis</taxon>
    </lineage>
</organism>
<dbReference type="GO" id="GO:0004867">
    <property type="term" value="F:serine-type endopeptidase inhibitor activity"/>
    <property type="evidence" value="ECO:0007669"/>
    <property type="project" value="UniProtKB-KW"/>
</dbReference>
<dbReference type="Proteomes" id="UP000321393">
    <property type="component" value="Unassembled WGS sequence"/>
</dbReference>
<evidence type="ECO:0000256" key="3">
    <source>
        <dbReference type="ARBA" id="ARBA00022900"/>
    </source>
</evidence>
<dbReference type="PANTHER" id="PTHR31862:SF1">
    <property type="entry name" value="UPF0261 DOMAIN PROTEIN (AFU_ORTHOLOGUE AFUA_1G10120)"/>
    <property type="match status" value="1"/>
</dbReference>
<evidence type="ECO:0000256" key="1">
    <source>
        <dbReference type="ARBA" id="ARBA00008210"/>
    </source>
</evidence>
<dbReference type="InterPro" id="IPR036354">
    <property type="entry name" value="Prot_inh_pot1_sf"/>
</dbReference>
<dbReference type="EMBL" id="SSTE01020204">
    <property type="protein sequence ID" value="KAA0035186.1"/>
    <property type="molecule type" value="Genomic_DNA"/>
</dbReference>
<protein>
    <submittedName>
        <fullName evidence="4">UPF0261 protein y4oU</fullName>
    </submittedName>
</protein>
<gene>
    <name evidence="4" type="ORF">E6C27_scaffold57G002880</name>
</gene>
<evidence type="ECO:0000313" key="4">
    <source>
        <dbReference type="EMBL" id="KAA0035186.1"/>
    </source>
</evidence>
<dbReference type="PANTHER" id="PTHR31862">
    <property type="entry name" value="UPF0261 DOMAIN PROTEIN (AFU_ORTHOLOGUE AFUA_1G10120)"/>
    <property type="match status" value="1"/>
</dbReference>
<evidence type="ECO:0000256" key="2">
    <source>
        <dbReference type="ARBA" id="ARBA00022690"/>
    </source>
</evidence>